<evidence type="ECO:0000256" key="4">
    <source>
        <dbReference type="ARBA" id="ARBA00022676"/>
    </source>
</evidence>
<dbReference type="AlphaFoldDB" id="A0A267MED4"/>
<keyword evidence="4 7" id="KW-0328">Glycosyltransferase</keyword>
<dbReference type="EC" id="2.4.1.21" evidence="7"/>
<feature type="domain" description="Starch synthase catalytic" evidence="9">
    <location>
        <begin position="3"/>
        <end position="238"/>
    </location>
</feature>
<comment type="pathway">
    <text evidence="7">Glycan biosynthesis; glycogen biosynthesis.</text>
</comment>
<protein>
    <recommendedName>
        <fullName evidence="7">Glycogen synthase</fullName>
        <ecNumber evidence="7">2.4.1.21</ecNumber>
    </recommendedName>
    <alternativeName>
        <fullName evidence="7">Starch [bacterial glycogen] synthase</fullName>
    </alternativeName>
</protein>
<reference evidence="10 11" key="1">
    <citation type="submission" date="2017-06" db="EMBL/GenBank/DDBJ databases">
        <title>Draft genome sequence of anaerobic fermentative bacterium Anaeromicrobium sediminis DY2726D isolated from West Pacific Ocean sediments.</title>
        <authorList>
            <person name="Zeng X."/>
        </authorList>
    </citation>
    <scope>NUCLEOTIDE SEQUENCE [LARGE SCALE GENOMIC DNA]</scope>
    <source>
        <strain evidence="10 11">DY2726D</strain>
    </source>
</reference>
<dbReference type="NCBIfam" id="TIGR02095">
    <property type="entry name" value="glgA"/>
    <property type="match status" value="1"/>
</dbReference>
<feature type="binding site" evidence="7">
    <location>
        <position position="16"/>
    </location>
    <ligand>
        <name>ADP-alpha-D-glucose</name>
        <dbReference type="ChEBI" id="CHEBI:57498"/>
    </ligand>
</feature>
<evidence type="ECO:0000256" key="7">
    <source>
        <dbReference type="HAMAP-Rule" id="MF_00484"/>
    </source>
</evidence>
<dbReference type="PANTHER" id="PTHR45825">
    <property type="entry name" value="GRANULE-BOUND STARCH SYNTHASE 1, CHLOROPLASTIC/AMYLOPLASTIC"/>
    <property type="match status" value="1"/>
</dbReference>
<evidence type="ECO:0000256" key="3">
    <source>
        <dbReference type="ARBA" id="ARBA00010281"/>
    </source>
</evidence>
<evidence type="ECO:0000256" key="1">
    <source>
        <dbReference type="ARBA" id="ARBA00001478"/>
    </source>
</evidence>
<dbReference type="SUPFAM" id="SSF53756">
    <property type="entry name" value="UDP-Glycosyltransferase/glycogen phosphorylase"/>
    <property type="match status" value="1"/>
</dbReference>
<sequence length="478" mass="54917">MLKVLYVASEAVPFMKVGGLADVAFSLPRELRKLGIDIRVIIPKYKGILKKFKSKMAYVTKFMVPVGWEKQKCKIEYLEYEGVPFYFIDEEYYFHRDGIYGFYDDEERFSYFCKGVLGTIENLDFKPHIIHCNDWHSGMICPLLKEYKRDNPKFSNIKTMFTIHNLKYQGIYDKKILRSLLNLGMEYYNDDAIKLYDGVSFMKAGINYADVVTTVSKTYAKEIQNPSYGEGLDGPLRKRKDNLYGIVNGVDYQIYDPNKDDNIFAKYNINSLGNKVENKVNLQKLLNLPQNKEVPVVAMVSRLTYAKGIKLLIPILDELLAKDIQMVILGTGDREIESRIKDFAHKYPEKLSANILFHENLAHKIYASSDMFLMPSLREPCGLSQLIALKYGSIPIVRSTGGLKDTVNPYCESTGEGNGFTFIDCNGDEILNTINMALKFYEDKNMWKKIITNAMGSDYSWKNSTIEYKKLYESLVKG</sequence>
<evidence type="ECO:0000259" key="9">
    <source>
        <dbReference type="Pfam" id="PF08323"/>
    </source>
</evidence>
<feature type="domain" description="Glycosyl transferase family 1" evidence="8">
    <location>
        <begin position="290"/>
        <end position="449"/>
    </location>
</feature>
<evidence type="ECO:0000256" key="2">
    <source>
        <dbReference type="ARBA" id="ARBA00002764"/>
    </source>
</evidence>
<comment type="function">
    <text evidence="2 7">Synthesizes alpha-1,4-glucan chains using ADP-glucose.</text>
</comment>
<dbReference type="UniPathway" id="UPA00164"/>
<comment type="similarity">
    <text evidence="3 7">Belongs to the glycosyltransferase 1 family. Bacterial/plant glycogen synthase subfamily.</text>
</comment>
<evidence type="ECO:0000259" key="8">
    <source>
        <dbReference type="Pfam" id="PF00534"/>
    </source>
</evidence>
<keyword evidence="5 7" id="KW-0808">Transferase</keyword>
<dbReference type="EMBL" id="NIBG01000021">
    <property type="protein sequence ID" value="PAB57934.1"/>
    <property type="molecule type" value="Genomic_DNA"/>
</dbReference>
<accession>A0A267MED4</accession>
<dbReference type="GO" id="GO:0009011">
    <property type="term" value="F:alpha-1,4-glucan glucosyltransferase (ADP-glucose donor) activity"/>
    <property type="evidence" value="ECO:0007669"/>
    <property type="project" value="UniProtKB-UniRule"/>
</dbReference>
<comment type="caution">
    <text evidence="10">The sequence shown here is derived from an EMBL/GenBank/DDBJ whole genome shotgun (WGS) entry which is preliminary data.</text>
</comment>
<proteinExistence type="inferred from homology"/>
<comment type="catalytic activity">
    <reaction evidence="1 7">
        <text>[(1-&gt;4)-alpha-D-glucosyl](n) + ADP-alpha-D-glucose = [(1-&gt;4)-alpha-D-glucosyl](n+1) + ADP + H(+)</text>
        <dbReference type="Rhea" id="RHEA:18189"/>
        <dbReference type="Rhea" id="RHEA-COMP:9584"/>
        <dbReference type="Rhea" id="RHEA-COMP:9587"/>
        <dbReference type="ChEBI" id="CHEBI:15378"/>
        <dbReference type="ChEBI" id="CHEBI:15444"/>
        <dbReference type="ChEBI" id="CHEBI:57498"/>
        <dbReference type="ChEBI" id="CHEBI:456216"/>
        <dbReference type="EC" id="2.4.1.21"/>
    </reaction>
</comment>
<organism evidence="10 11">
    <name type="scientific">Anaeromicrobium sediminis</name>
    <dbReference type="NCBI Taxonomy" id="1478221"/>
    <lineage>
        <taxon>Bacteria</taxon>
        <taxon>Bacillati</taxon>
        <taxon>Bacillota</taxon>
        <taxon>Clostridia</taxon>
        <taxon>Peptostreptococcales</taxon>
        <taxon>Thermotaleaceae</taxon>
        <taxon>Anaeromicrobium</taxon>
    </lineage>
</organism>
<dbReference type="Pfam" id="PF00534">
    <property type="entry name" value="Glycos_transf_1"/>
    <property type="match status" value="1"/>
</dbReference>
<keyword evidence="11" id="KW-1185">Reference proteome</keyword>
<dbReference type="Pfam" id="PF08323">
    <property type="entry name" value="Glyco_transf_5"/>
    <property type="match status" value="1"/>
</dbReference>
<dbReference type="CDD" id="cd03791">
    <property type="entry name" value="GT5_Glycogen_synthase_DULL1-like"/>
    <property type="match status" value="1"/>
</dbReference>
<evidence type="ECO:0000256" key="6">
    <source>
        <dbReference type="ARBA" id="ARBA00023056"/>
    </source>
</evidence>
<evidence type="ECO:0000313" key="10">
    <source>
        <dbReference type="EMBL" id="PAB57934.1"/>
    </source>
</evidence>
<dbReference type="NCBIfam" id="NF001898">
    <property type="entry name" value="PRK00654.1-1"/>
    <property type="match status" value="1"/>
</dbReference>
<dbReference type="InterPro" id="IPR013534">
    <property type="entry name" value="Starch_synth_cat_dom"/>
</dbReference>
<dbReference type="HAMAP" id="MF_00484">
    <property type="entry name" value="Glycogen_synth"/>
    <property type="match status" value="1"/>
</dbReference>
<evidence type="ECO:0000313" key="11">
    <source>
        <dbReference type="Proteomes" id="UP000216024"/>
    </source>
</evidence>
<dbReference type="RefSeq" id="WP_095134997.1">
    <property type="nucleotide sequence ID" value="NZ_NIBG01000021.1"/>
</dbReference>
<dbReference type="GO" id="GO:0004373">
    <property type="term" value="F:alpha-1,4-glucan glucosyltransferase (UDP-glucose donor) activity"/>
    <property type="evidence" value="ECO:0007669"/>
    <property type="project" value="InterPro"/>
</dbReference>
<dbReference type="PANTHER" id="PTHR45825:SF11">
    <property type="entry name" value="ALPHA AMYLASE DOMAIN-CONTAINING PROTEIN"/>
    <property type="match status" value="1"/>
</dbReference>
<dbReference type="GO" id="GO:0005978">
    <property type="term" value="P:glycogen biosynthetic process"/>
    <property type="evidence" value="ECO:0007669"/>
    <property type="project" value="UniProtKB-UniRule"/>
</dbReference>
<dbReference type="Gene3D" id="3.40.50.2000">
    <property type="entry name" value="Glycogen Phosphorylase B"/>
    <property type="match status" value="2"/>
</dbReference>
<gene>
    <name evidence="7" type="primary">glgA</name>
    <name evidence="10" type="ORF">CCE28_17365</name>
</gene>
<dbReference type="InterPro" id="IPR011835">
    <property type="entry name" value="GS/SS"/>
</dbReference>
<dbReference type="Proteomes" id="UP000216024">
    <property type="component" value="Unassembled WGS sequence"/>
</dbReference>
<dbReference type="InterPro" id="IPR001296">
    <property type="entry name" value="Glyco_trans_1"/>
</dbReference>
<evidence type="ECO:0000256" key="5">
    <source>
        <dbReference type="ARBA" id="ARBA00022679"/>
    </source>
</evidence>
<name>A0A267MED4_9FIRM</name>
<keyword evidence="6 7" id="KW-0320">Glycogen biosynthesis</keyword>
<dbReference type="OrthoDB" id="9808590at2"/>